<dbReference type="InterPro" id="IPR006379">
    <property type="entry name" value="HAD-SF_hydro_IIB"/>
</dbReference>
<protein>
    <recommendedName>
        <fullName evidence="6">Trehalose 6-phosphate phosphatase</fullName>
        <ecNumber evidence="6">3.1.3.12</ecNumber>
    </recommendedName>
</protein>
<dbReference type="eggNOG" id="COG1877">
    <property type="taxonomic scope" value="Bacteria"/>
</dbReference>
<dbReference type="OrthoDB" id="9814913at2"/>
<accession>K6VU30</accession>
<name>I2B811_SHIBC</name>
<dbReference type="STRING" id="630626.EBL_c15710"/>
<comment type="function">
    <text evidence="6">Removes the phosphate from trehalose 6-phosphate to produce free trehalose.</text>
</comment>
<dbReference type="RefSeq" id="WP_002440129.1">
    <property type="nucleotide sequence ID" value="NC_017910.1"/>
</dbReference>
<dbReference type="SUPFAM" id="SSF56784">
    <property type="entry name" value="HAD-like"/>
    <property type="match status" value="1"/>
</dbReference>
<evidence type="ECO:0000313" key="8">
    <source>
        <dbReference type="Proteomes" id="UP000001955"/>
    </source>
</evidence>
<dbReference type="InterPro" id="IPR036412">
    <property type="entry name" value="HAD-like_sf"/>
</dbReference>
<comment type="pathway">
    <text evidence="1 6">Glycan biosynthesis; trehalose biosynthesis.</text>
</comment>
<sequence>MDDALPVPPLISGQYSFFFDVDGTLAELQPRPEMVTLPAGRKRLLARLQAASHDAMALISGRSLEDLDTLTAPLRFALGGVHGAERRDINGLISAVTLPAGLTDPLRQQLQAVCLRFPGTRLEEKGIAFALHYRGVTLSETALIQAVEQLIRPYPELALQPGKCVVEIRPAGVSKGMALARFLEEAPFRGRPPLFMGDDMTDESAFDEVNLRGGLSIKVGEGETLARYRLSGVTEVYHWLEQVVNRLEAAATGASVRGVSHGPFSRCL</sequence>
<dbReference type="EMBL" id="CP001560">
    <property type="protein sequence ID" value="AFJ46665.1"/>
    <property type="molecule type" value="Genomic_DNA"/>
</dbReference>
<dbReference type="GO" id="GO:0005992">
    <property type="term" value="P:trehalose biosynthetic process"/>
    <property type="evidence" value="ECO:0007669"/>
    <property type="project" value="UniProtKB-UniPathway"/>
</dbReference>
<dbReference type="PANTHER" id="PTHR43768">
    <property type="entry name" value="TREHALOSE 6-PHOSPHATE PHOSPHATASE"/>
    <property type="match status" value="1"/>
</dbReference>
<keyword evidence="3 6" id="KW-0479">Metal-binding</keyword>
<dbReference type="HOGENOM" id="CLU_037265_2_0_6"/>
<comment type="cofactor">
    <cofactor evidence="6">
        <name>Mg(2+)</name>
        <dbReference type="ChEBI" id="CHEBI:18420"/>
    </cofactor>
</comment>
<dbReference type="Pfam" id="PF02358">
    <property type="entry name" value="Trehalose_PPase"/>
    <property type="match status" value="1"/>
</dbReference>
<dbReference type="InterPro" id="IPR044651">
    <property type="entry name" value="OTSB-like"/>
</dbReference>
<evidence type="ECO:0000256" key="3">
    <source>
        <dbReference type="ARBA" id="ARBA00022723"/>
    </source>
</evidence>
<evidence type="ECO:0000313" key="7">
    <source>
        <dbReference type="EMBL" id="AFJ46665.1"/>
    </source>
</evidence>
<keyword evidence="8" id="KW-1185">Reference proteome</keyword>
<comment type="catalytic activity">
    <reaction evidence="6">
        <text>alpha,alpha-trehalose 6-phosphate + H2O = alpha,alpha-trehalose + phosphate</text>
        <dbReference type="Rhea" id="RHEA:23420"/>
        <dbReference type="ChEBI" id="CHEBI:15377"/>
        <dbReference type="ChEBI" id="CHEBI:16551"/>
        <dbReference type="ChEBI" id="CHEBI:43474"/>
        <dbReference type="ChEBI" id="CHEBI:58429"/>
        <dbReference type="EC" id="3.1.3.12"/>
    </reaction>
</comment>
<evidence type="ECO:0000256" key="5">
    <source>
        <dbReference type="ARBA" id="ARBA00022842"/>
    </source>
</evidence>
<dbReference type="AlphaFoldDB" id="I2B811"/>
<gene>
    <name evidence="7" type="primary">otsB</name>
    <name evidence="7" type="ordered locus">EBL_c15710</name>
</gene>
<dbReference type="GO" id="GO:0004805">
    <property type="term" value="F:trehalose-phosphatase activity"/>
    <property type="evidence" value="ECO:0007669"/>
    <property type="project" value="UniProtKB-EC"/>
</dbReference>
<dbReference type="PANTHER" id="PTHR43768:SF3">
    <property type="entry name" value="TREHALOSE 6-PHOSPHATE PHOSPHATASE"/>
    <property type="match status" value="1"/>
</dbReference>
<evidence type="ECO:0000256" key="2">
    <source>
        <dbReference type="ARBA" id="ARBA00008770"/>
    </source>
</evidence>
<dbReference type="GO" id="GO:0000287">
    <property type="term" value="F:magnesium ion binding"/>
    <property type="evidence" value="ECO:0007669"/>
    <property type="project" value="UniProtKB-ARBA"/>
</dbReference>
<dbReference type="EC" id="3.1.3.12" evidence="6"/>
<dbReference type="UniPathway" id="UPA00299"/>
<keyword evidence="5 6" id="KW-0460">Magnesium</keyword>
<dbReference type="KEGG" id="ebt:EBL_c15710"/>
<dbReference type="InterPro" id="IPR003337">
    <property type="entry name" value="Trehalose_PPase"/>
</dbReference>
<dbReference type="NCBIfam" id="TIGR01484">
    <property type="entry name" value="HAD-SF-IIB"/>
    <property type="match status" value="1"/>
</dbReference>
<dbReference type="Gene3D" id="3.40.50.1000">
    <property type="entry name" value="HAD superfamily/HAD-like"/>
    <property type="match status" value="1"/>
</dbReference>
<evidence type="ECO:0000256" key="6">
    <source>
        <dbReference type="RuleBase" id="RU361117"/>
    </source>
</evidence>
<dbReference type="Gene3D" id="3.30.70.1020">
    <property type="entry name" value="Trehalose-6-phosphate phosphatase related protein, domain 2"/>
    <property type="match status" value="1"/>
</dbReference>
<evidence type="ECO:0000256" key="4">
    <source>
        <dbReference type="ARBA" id="ARBA00022801"/>
    </source>
</evidence>
<comment type="similarity">
    <text evidence="2 6">Belongs to the trehalose phosphatase family.</text>
</comment>
<evidence type="ECO:0000256" key="1">
    <source>
        <dbReference type="ARBA" id="ARBA00005199"/>
    </source>
</evidence>
<accession>I2B811</accession>
<reference evidence="7 8" key="1">
    <citation type="journal article" date="2012" name="J. Bacteriol.">
        <title>Complete genome sequence of the B12-producing Shimwellia blattae strain DSM 4481, isolated from a cockroach.</title>
        <authorList>
            <person name="Brzuszkiewicz E."/>
            <person name="Waschkowitz T."/>
            <person name="Wiezer A."/>
            <person name="Daniel R."/>
        </authorList>
    </citation>
    <scope>NUCLEOTIDE SEQUENCE [LARGE SCALE GENOMIC DNA]</scope>
    <source>
        <strain evidence="8">ATCC 29907 / DSM 4481 / JCM 1650 / NBRC 105725 / CDC 9005-74</strain>
    </source>
</reference>
<dbReference type="NCBIfam" id="TIGR00685">
    <property type="entry name" value="T6PP"/>
    <property type="match status" value="1"/>
</dbReference>
<dbReference type="Proteomes" id="UP000001955">
    <property type="component" value="Chromosome"/>
</dbReference>
<dbReference type="CDD" id="cd01627">
    <property type="entry name" value="HAD_TPP"/>
    <property type="match status" value="1"/>
</dbReference>
<dbReference type="InterPro" id="IPR023214">
    <property type="entry name" value="HAD_sf"/>
</dbReference>
<organism evidence="7 8">
    <name type="scientific">Shimwellia blattae (strain ATCC 29907 / DSM 4481 / JCM 1650 / NBRC 105725 / CDC 9005-74)</name>
    <name type="common">Escherichia blattae</name>
    <dbReference type="NCBI Taxonomy" id="630626"/>
    <lineage>
        <taxon>Bacteria</taxon>
        <taxon>Pseudomonadati</taxon>
        <taxon>Pseudomonadota</taxon>
        <taxon>Gammaproteobacteria</taxon>
        <taxon>Enterobacterales</taxon>
        <taxon>Enterobacteriaceae</taxon>
        <taxon>Shimwellia</taxon>
    </lineage>
</organism>
<keyword evidence="4 6" id="KW-0378">Hydrolase</keyword>
<proteinExistence type="inferred from homology"/>
<dbReference type="PATRIC" id="fig|630626.3.peg.1513"/>